<accession>A0ABM7VKF4</accession>
<proteinExistence type="predicted"/>
<dbReference type="EMBL" id="AP025294">
    <property type="protein sequence ID" value="BDD01370.1"/>
    <property type="molecule type" value="Genomic_DNA"/>
</dbReference>
<dbReference type="EMBL" id="AP025294">
    <property type="protein sequence ID" value="BDD01461.1"/>
    <property type="molecule type" value="Genomic_DNA"/>
</dbReference>
<organism evidence="3 4">
    <name type="scientific">Persicobacter psychrovividus</name>
    <dbReference type="NCBI Taxonomy" id="387638"/>
    <lineage>
        <taxon>Bacteria</taxon>
        <taxon>Pseudomonadati</taxon>
        <taxon>Bacteroidota</taxon>
        <taxon>Cytophagia</taxon>
        <taxon>Cytophagales</taxon>
        <taxon>Persicobacteraceae</taxon>
        <taxon>Persicobacter</taxon>
    </lineage>
</organism>
<reference evidence="3 4" key="1">
    <citation type="submission" date="2021-12" db="EMBL/GenBank/DDBJ databases">
        <title>Genome sequencing of bacteria with rrn-lacking chromosome and rrn-plasmid.</title>
        <authorList>
            <person name="Anda M."/>
            <person name="Iwasaki W."/>
        </authorList>
    </citation>
    <scope>NUCLEOTIDE SEQUENCE [LARGE SCALE GENOMIC DNA]</scope>
    <source>
        <strain evidence="3 4">NBRC 101262</strain>
        <plasmid evidence="3 4">pPP2</plasmid>
    </source>
</reference>
<evidence type="ECO:0000313" key="2">
    <source>
        <dbReference type="EMBL" id="BDD01370.1"/>
    </source>
</evidence>
<evidence type="ECO:0000313" key="4">
    <source>
        <dbReference type="Proteomes" id="UP001354989"/>
    </source>
</evidence>
<gene>
    <name evidence="1" type="ORF">PEPS_36480</name>
    <name evidence="2" type="ORF">PEPS_36500</name>
    <name evidence="3" type="ORF">PEPS_37410</name>
</gene>
<dbReference type="Proteomes" id="UP001354989">
    <property type="component" value="Plasmid pPP2"/>
</dbReference>
<geneLocation type="plasmid" evidence="3 4">
    <name>pPP2</name>
</geneLocation>
<dbReference type="EMBL" id="AP025294">
    <property type="protein sequence ID" value="BDD01368.1"/>
    <property type="molecule type" value="Genomic_DNA"/>
</dbReference>
<evidence type="ECO:0000313" key="1">
    <source>
        <dbReference type="EMBL" id="BDD01368.1"/>
    </source>
</evidence>
<sequence length="236" mass="27468">MAYDWTMFFDEFGGELHQSFKKELSQQLLEKGDNTGIKQFQKHNFQLMVGMIPMDIRKEKDKVIATIEFITPTSWSIPTTISWKTNQIGLELELAHKSEVSSDSIDFKWEDESLKDKVEPHIAPYKKSKAEKNGFGFNAEYFYLLIPDVELEVFFKADVPEETINSMNDFLQDFHRVWNKDKKGKEIEFISSLTKSDAHYSVVMDIGLKNTVRIINELLKSIGEKYSHVIEKVKIK</sequence>
<name>A0ABM7VKF4_9BACT</name>
<keyword evidence="3" id="KW-0614">Plasmid</keyword>
<evidence type="ECO:0000313" key="3">
    <source>
        <dbReference type="EMBL" id="BDD01461.1"/>
    </source>
</evidence>
<keyword evidence="4" id="KW-1185">Reference proteome</keyword>
<protein>
    <submittedName>
        <fullName evidence="3">Uncharacterized protein</fullName>
    </submittedName>
</protein>
<dbReference type="RefSeq" id="WP_338398677.1">
    <property type="nucleotide sequence ID" value="NZ_AP025294.1"/>
</dbReference>